<evidence type="ECO:0000256" key="2">
    <source>
        <dbReference type="ARBA" id="ARBA00022618"/>
    </source>
</evidence>
<keyword evidence="3" id="KW-0498">Mitosis</keyword>
<comment type="caution">
    <text evidence="8">The sequence shown here is derived from an EMBL/GenBank/DDBJ whole genome shotgun (WGS) entry which is preliminary data.</text>
</comment>
<dbReference type="GO" id="GO:0005634">
    <property type="term" value="C:nucleus"/>
    <property type="evidence" value="ECO:0007669"/>
    <property type="project" value="UniProtKB-SubCell"/>
</dbReference>
<dbReference type="AlphaFoldDB" id="A0AAD5V5Q3"/>
<evidence type="ECO:0000256" key="4">
    <source>
        <dbReference type="ARBA" id="ARBA00023242"/>
    </source>
</evidence>
<keyword evidence="6" id="KW-0175">Coiled coil</keyword>
<evidence type="ECO:0000256" key="7">
    <source>
        <dbReference type="SAM" id="MobiDB-lite"/>
    </source>
</evidence>
<comment type="subcellular location">
    <subcellularLocation>
        <location evidence="1">Nucleus</location>
    </subcellularLocation>
</comment>
<gene>
    <name evidence="8" type="ORF">NLI96_g6741</name>
</gene>
<dbReference type="Gene3D" id="1.25.10.10">
    <property type="entry name" value="Leucine-rich Repeat Variant"/>
    <property type="match status" value="1"/>
</dbReference>
<keyword evidence="2" id="KW-0132">Cell division</keyword>
<keyword evidence="9" id="KW-1185">Reference proteome</keyword>
<organism evidence="8 9">
    <name type="scientific">Meripilus lineatus</name>
    <dbReference type="NCBI Taxonomy" id="2056292"/>
    <lineage>
        <taxon>Eukaryota</taxon>
        <taxon>Fungi</taxon>
        <taxon>Dikarya</taxon>
        <taxon>Basidiomycota</taxon>
        <taxon>Agaricomycotina</taxon>
        <taxon>Agaricomycetes</taxon>
        <taxon>Polyporales</taxon>
        <taxon>Meripilaceae</taxon>
        <taxon>Meripilus</taxon>
    </lineage>
</organism>
<dbReference type="Proteomes" id="UP001212997">
    <property type="component" value="Unassembled WGS sequence"/>
</dbReference>
<keyword evidence="5" id="KW-0131">Cell cycle</keyword>
<evidence type="ECO:0000256" key="6">
    <source>
        <dbReference type="SAM" id="Coils"/>
    </source>
</evidence>
<feature type="region of interest" description="Disordered" evidence="7">
    <location>
        <begin position="1139"/>
        <end position="1162"/>
    </location>
</feature>
<sequence length="1162" mass="130536">MVAQTRTGGNSPKKLKFHDRLTGKQLTIDALQKKLKSLHNELAEMDQEQVDTHSLSTVRKELIHPTILLHKDKGVRAYAACCLADLLRLYAPDAPYTQAELRDIFQFFIRQLTQGLRGADSPYYNEFFHLLESLSTVKSVVLVCDLPNADELMADIFKGFFEMINLDLAKKIELFVADILIALIDECQSLPQDVLELILDRFKGEDTRMEQSSYRLAVQVCNATADKLQRHVCQYFTDLIVNNAREEDFEEVRSAHELIKRLNRACPSLLHNVVPQLEEELKVEEVAIRLMATQVLGEMFADKGGTDFIKKYPSTWGIWLHRKNDKSPSVRLAFVEATKGIITNLAEMREQVEEALLSKLLDPEEKVRAAVCKMYSQLDYETALHHVSDNQLQSVAGRGVDKKHSVQVEASHAVGRLYSLAYPEIENNDPAAIRQFSWIPQALLHNAMTTPEVKAIVEQVFAEYILPLPTFSASSSTKPTEVDEVAWTDRLIFTMRFLDEQAVNILIGISGIKLLRPTLYERYLQSCIDNNGGVIDDDEEAVIERLNVSIKQVASMLPDTQKVTDDLQAFAKLNENRLYKLLKTCMDSQTDLKGLVKATNEFNRRLEQSSSNLLPTMTTLLRRASLRIVNQSSIPTLIKRVQKGVDGQAHAQAALLVEVCLQALSAAAQSDKKLAPSDKRTFDRLMRYVVDSNHRHAKFAIRLLMSWKNHEEICDEVVESITDGLPEASPETRAAHISVLAQIALRAPSSFEQKSDVITAFLLKKVLMVSAPRDPDAMDVDEEWVDDADMSPELRAKIYSLKACRNRCLAHSKSKNAEEIAKPVLTMFSAIINNAGSLKQDSPDDYNTLPPGYIMVPFLAVHDPEADIVTKAKAYISYALTKWPKTLRLSQFEMGFIRLLHLIAHHPDFAISEETLPDIAKYIEFYLELVATQENLPLLYHLALKAKTVRDAESHAHSENLYAAGELAQHLIKSLAKSHGWTVESYPGKVRLPGDILRPLPSAEAANKILQTTYLPENTLEWLSEKAKQNRANAELKEKAKGERKTTSKRKASAKENGNSKRPRTKGKRRKNDDSDEESSLTESSDEDGEGAEGPASPPRVEPDASDEENEAPEPTTERPGRGARTRAKVMCLVVLTVIFDTPPIRNTTGFDQEASRQISEE</sequence>
<proteinExistence type="predicted"/>
<dbReference type="CDD" id="cd19953">
    <property type="entry name" value="PDS5"/>
    <property type="match status" value="1"/>
</dbReference>
<dbReference type="GO" id="GO:0051301">
    <property type="term" value="P:cell division"/>
    <property type="evidence" value="ECO:0007669"/>
    <property type="project" value="UniProtKB-KW"/>
</dbReference>
<feature type="compositionally biased region" description="Acidic residues" evidence="7">
    <location>
        <begin position="1074"/>
        <end position="1091"/>
    </location>
</feature>
<evidence type="ECO:0008006" key="10">
    <source>
        <dbReference type="Google" id="ProtNLM"/>
    </source>
</evidence>
<dbReference type="GO" id="GO:0006281">
    <property type="term" value="P:DNA repair"/>
    <property type="evidence" value="ECO:0007669"/>
    <property type="project" value="TreeGrafter"/>
</dbReference>
<dbReference type="PANTHER" id="PTHR12663:SF0">
    <property type="entry name" value="PRECOCIOUS DISSOCIATION OF SISTERS 5, ISOFORM A"/>
    <property type="match status" value="1"/>
</dbReference>
<dbReference type="InterPro" id="IPR016024">
    <property type="entry name" value="ARM-type_fold"/>
</dbReference>
<reference evidence="8" key="1">
    <citation type="submission" date="2022-07" db="EMBL/GenBank/DDBJ databases">
        <title>Genome Sequence of Physisporinus lineatus.</title>
        <authorList>
            <person name="Buettner E."/>
        </authorList>
    </citation>
    <scope>NUCLEOTIDE SEQUENCE</scope>
    <source>
        <strain evidence="8">VT162</strain>
    </source>
</reference>
<feature type="compositionally biased region" description="Basic residues" evidence="7">
    <location>
        <begin position="1061"/>
        <end position="1070"/>
    </location>
</feature>
<evidence type="ECO:0000313" key="8">
    <source>
        <dbReference type="EMBL" id="KAJ3482805.1"/>
    </source>
</evidence>
<feature type="compositionally biased region" description="Basic and acidic residues" evidence="7">
    <location>
        <begin position="1030"/>
        <end position="1046"/>
    </location>
</feature>
<feature type="region of interest" description="Disordered" evidence="7">
    <location>
        <begin position="1030"/>
        <end position="1127"/>
    </location>
</feature>
<protein>
    <recommendedName>
        <fullName evidence="10">Sister chromatid cohesion protein PDS5</fullName>
    </recommendedName>
</protein>
<evidence type="ECO:0000256" key="5">
    <source>
        <dbReference type="ARBA" id="ARBA00023306"/>
    </source>
</evidence>
<dbReference type="Pfam" id="PF20168">
    <property type="entry name" value="PDS5"/>
    <property type="match status" value="2"/>
</dbReference>
<evidence type="ECO:0000256" key="1">
    <source>
        <dbReference type="ARBA" id="ARBA00004123"/>
    </source>
</evidence>
<evidence type="ECO:0000313" key="9">
    <source>
        <dbReference type="Proteomes" id="UP001212997"/>
    </source>
</evidence>
<dbReference type="InterPro" id="IPR039776">
    <property type="entry name" value="Pds5"/>
</dbReference>
<name>A0AAD5V5Q3_9APHY</name>
<dbReference type="GO" id="GO:0000785">
    <property type="term" value="C:chromatin"/>
    <property type="evidence" value="ECO:0007669"/>
    <property type="project" value="TreeGrafter"/>
</dbReference>
<keyword evidence="4" id="KW-0539">Nucleus</keyword>
<dbReference type="SUPFAM" id="SSF48371">
    <property type="entry name" value="ARM repeat"/>
    <property type="match status" value="2"/>
</dbReference>
<accession>A0AAD5V5Q3</accession>
<dbReference type="EMBL" id="JANAWD010000256">
    <property type="protein sequence ID" value="KAJ3482805.1"/>
    <property type="molecule type" value="Genomic_DNA"/>
</dbReference>
<dbReference type="GO" id="GO:0007064">
    <property type="term" value="P:mitotic sister chromatid cohesion"/>
    <property type="evidence" value="ECO:0007669"/>
    <property type="project" value="InterPro"/>
</dbReference>
<dbReference type="PANTHER" id="PTHR12663">
    <property type="entry name" value="ANDROGEN INDUCED INHIBITOR OF PROLIFERATION AS3 / PDS5-RELATED"/>
    <property type="match status" value="1"/>
</dbReference>
<evidence type="ECO:0000256" key="3">
    <source>
        <dbReference type="ARBA" id="ARBA00022776"/>
    </source>
</evidence>
<feature type="coiled-coil region" evidence="6">
    <location>
        <begin position="21"/>
        <end position="48"/>
    </location>
</feature>
<dbReference type="InterPro" id="IPR011989">
    <property type="entry name" value="ARM-like"/>
</dbReference>